<dbReference type="PROSITE" id="PS51257">
    <property type="entry name" value="PROKAR_LIPOPROTEIN"/>
    <property type="match status" value="1"/>
</dbReference>
<organism evidence="3 4">
    <name type="scientific">Ruminococcus champanellensis (strain DSM 18848 / JCM 17042 / KCTC 15320 / 18P13)</name>
    <dbReference type="NCBI Taxonomy" id="213810"/>
    <lineage>
        <taxon>Bacteria</taxon>
        <taxon>Bacillati</taxon>
        <taxon>Bacillota</taxon>
        <taxon>Clostridia</taxon>
        <taxon>Eubacteriales</taxon>
        <taxon>Oscillospiraceae</taxon>
        <taxon>Ruminococcus</taxon>
    </lineage>
</organism>
<reference evidence="3" key="2">
    <citation type="submission" date="2010-03" db="EMBL/GenBank/DDBJ databases">
        <authorList>
            <person name="Pajon A."/>
        </authorList>
    </citation>
    <scope>NUCLEOTIDE SEQUENCE</scope>
    <source>
        <strain evidence="3">Type strain: 18P13</strain>
    </source>
</reference>
<dbReference type="PATRIC" id="fig|213810.4.peg.1711"/>
<feature type="region of interest" description="Disordered" evidence="1">
    <location>
        <begin position="24"/>
        <end position="44"/>
    </location>
</feature>
<evidence type="ECO:0008006" key="5">
    <source>
        <dbReference type="Google" id="ProtNLM"/>
    </source>
</evidence>
<name>D4LE24_RUMC1</name>
<dbReference type="EMBL" id="FP929052">
    <property type="protein sequence ID" value="CBL17869.1"/>
    <property type="molecule type" value="Genomic_DNA"/>
</dbReference>
<dbReference type="STRING" id="213810.RUM_18150"/>
<dbReference type="AlphaFoldDB" id="D4LE24"/>
<sequence>MSKLFPLLTCGALLLALTGCNQSGSSQSNSAATSTVDSNAVSPDRQATDYDSLVKAFSPLLDQYYEGLRTQSFDTAFNVFPSFYVDQIKKECQKEGITTDQYVQQAHTYFSDKYGADYTVTYTINQIFQLTDDSLASYNDIIHEKFDDGVQITDAYSVKITETDDGSAGSETCDLEWYVFVIGGQNYLYESYYETT</sequence>
<dbReference type="KEGG" id="rch:RUM_18150"/>
<dbReference type="Proteomes" id="UP000007054">
    <property type="component" value="Chromosome"/>
</dbReference>
<keyword evidence="2" id="KW-0732">Signal</keyword>
<feature type="compositionally biased region" description="Low complexity" evidence="1">
    <location>
        <begin position="24"/>
        <end position="34"/>
    </location>
</feature>
<gene>
    <name evidence="3" type="ordered locus">RUM_18150</name>
</gene>
<evidence type="ECO:0000313" key="3">
    <source>
        <dbReference type="EMBL" id="CBL17869.1"/>
    </source>
</evidence>
<evidence type="ECO:0000256" key="2">
    <source>
        <dbReference type="SAM" id="SignalP"/>
    </source>
</evidence>
<feature type="signal peptide" evidence="2">
    <location>
        <begin position="1"/>
        <end position="21"/>
    </location>
</feature>
<evidence type="ECO:0000313" key="4">
    <source>
        <dbReference type="Proteomes" id="UP000007054"/>
    </source>
</evidence>
<dbReference type="BioCyc" id="RCHA213810:RUM_RS08805-MONOMER"/>
<evidence type="ECO:0000256" key="1">
    <source>
        <dbReference type="SAM" id="MobiDB-lite"/>
    </source>
</evidence>
<dbReference type="GeneID" id="83156494"/>
<dbReference type="RefSeq" id="WP_015558775.1">
    <property type="nucleotide sequence ID" value="NC_021039.1"/>
</dbReference>
<proteinExistence type="predicted"/>
<protein>
    <recommendedName>
        <fullName evidence="5">Lipoprotein</fullName>
    </recommendedName>
</protein>
<reference evidence="3" key="1">
    <citation type="submission" date="2010-03" db="EMBL/GenBank/DDBJ databases">
        <title>The genome sequence of Ruminococcus sp. 18P13.</title>
        <authorList>
            <consortium name="metaHIT consortium -- http://www.metahit.eu/"/>
            <person name="Pajon A."/>
            <person name="Turner K."/>
            <person name="Parkhill J."/>
            <person name="Bernalier A."/>
        </authorList>
    </citation>
    <scope>NUCLEOTIDE SEQUENCE [LARGE SCALE GENOMIC DNA]</scope>
    <source>
        <strain evidence="3">Type strain: 18P13</strain>
    </source>
</reference>
<dbReference type="HOGENOM" id="CLU_1389332_0_0_9"/>
<accession>D4LE24</accession>
<feature type="chain" id="PRO_5039218681" description="Lipoprotein" evidence="2">
    <location>
        <begin position="22"/>
        <end position="196"/>
    </location>
</feature>
<keyword evidence="4" id="KW-1185">Reference proteome</keyword>